<name>A0A3N4S1Y5_9ACTN</name>
<dbReference type="RefSeq" id="WP_123818431.1">
    <property type="nucleotide sequence ID" value="NZ_RKQG01000001.1"/>
</dbReference>
<feature type="region of interest" description="Disordered" evidence="1">
    <location>
        <begin position="30"/>
        <end position="65"/>
    </location>
</feature>
<gene>
    <name evidence="2" type="ORF">EDD38_3103</name>
</gene>
<dbReference type="Proteomes" id="UP000266906">
    <property type="component" value="Unassembled WGS sequence"/>
</dbReference>
<accession>A0A3N4S1Y5</accession>
<reference evidence="2 3" key="1">
    <citation type="submission" date="2018-11" db="EMBL/GenBank/DDBJ databases">
        <title>Sequencing the genomes of 1000 actinobacteria strains.</title>
        <authorList>
            <person name="Klenk H.-P."/>
        </authorList>
    </citation>
    <scope>NUCLEOTIDE SEQUENCE [LARGE SCALE GENOMIC DNA]</scope>
    <source>
        <strain evidence="2 3">DSM 44781</strain>
    </source>
</reference>
<sequence>MTAVLAGGVDLADAIARVLAGPFVWRTAMPPQGGPELDAAGADRVRPSSPPHPDRPREAVAQTETAVAGAGCTRVEAHAECVSDGAVSAGYTGPEQGKRDEVAAAARARFADVLARGGAPSIRTLRAEYGIGQARAQRVQAVLRRPHSF</sequence>
<keyword evidence="3" id="KW-1185">Reference proteome</keyword>
<feature type="compositionally biased region" description="Basic and acidic residues" evidence="1">
    <location>
        <begin position="41"/>
        <end position="58"/>
    </location>
</feature>
<dbReference type="AlphaFoldDB" id="A0A3N4S1Y5"/>
<protein>
    <submittedName>
        <fullName evidence="2">Uncharacterized protein</fullName>
    </submittedName>
</protein>
<proteinExistence type="predicted"/>
<organism evidence="2 3">
    <name type="scientific">Kitasatospora cineracea</name>
    <dbReference type="NCBI Taxonomy" id="88074"/>
    <lineage>
        <taxon>Bacteria</taxon>
        <taxon>Bacillati</taxon>
        <taxon>Actinomycetota</taxon>
        <taxon>Actinomycetes</taxon>
        <taxon>Kitasatosporales</taxon>
        <taxon>Streptomycetaceae</taxon>
        <taxon>Kitasatospora</taxon>
    </lineage>
</organism>
<evidence type="ECO:0000313" key="3">
    <source>
        <dbReference type="Proteomes" id="UP000266906"/>
    </source>
</evidence>
<evidence type="ECO:0000256" key="1">
    <source>
        <dbReference type="SAM" id="MobiDB-lite"/>
    </source>
</evidence>
<dbReference type="EMBL" id="RKQG01000001">
    <property type="protein sequence ID" value="RPE34767.1"/>
    <property type="molecule type" value="Genomic_DNA"/>
</dbReference>
<evidence type="ECO:0000313" key="2">
    <source>
        <dbReference type="EMBL" id="RPE34767.1"/>
    </source>
</evidence>
<comment type="caution">
    <text evidence="2">The sequence shown here is derived from an EMBL/GenBank/DDBJ whole genome shotgun (WGS) entry which is preliminary data.</text>
</comment>